<evidence type="ECO:0000313" key="5">
    <source>
        <dbReference type="EMBL" id="AJP47915.1"/>
    </source>
</evidence>
<dbReference type="EMBL" id="CP010554">
    <property type="protein sequence ID" value="AJP47915.1"/>
    <property type="molecule type" value="Genomic_DNA"/>
</dbReference>
<dbReference type="RefSeq" id="WP_202636208.1">
    <property type="nucleotide sequence ID" value="NZ_CP010554.1"/>
</dbReference>
<keyword evidence="2" id="KW-0479">Metal-binding</keyword>
<evidence type="ECO:0000256" key="2">
    <source>
        <dbReference type="ARBA" id="ARBA00022714"/>
    </source>
</evidence>
<evidence type="ECO:0000259" key="4">
    <source>
        <dbReference type="PROSITE" id="PS51384"/>
    </source>
</evidence>
<dbReference type="InterPro" id="IPR012675">
    <property type="entry name" value="Beta-grasp_dom_sf"/>
</dbReference>
<dbReference type="GO" id="GO:0051537">
    <property type="term" value="F:2 iron, 2 sulfur cluster binding"/>
    <property type="evidence" value="ECO:0007669"/>
    <property type="project" value="UniProtKB-KW"/>
</dbReference>
<reference evidence="5 6" key="1">
    <citation type="journal article" date="2015" name="Genome Announc.">
        <title>Complete Genome Sequence of a Novel Bacterium within the Family Rhodocyclaceae That Degrades Polycyclic Aromatic Hydrocarbons.</title>
        <authorList>
            <person name="Singleton D.R."/>
            <person name="Dickey A.N."/>
            <person name="Scholl E.H."/>
            <person name="Wright F.A."/>
            <person name="Aitken M.D."/>
        </authorList>
    </citation>
    <scope>NUCLEOTIDE SEQUENCE [LARGE SCALE GENOMIC DNA]</scope>
    <source>
        <strain evidence="6">PG1-Ca6</strain>
    </source>
</reference>
<feature type="domain" description="2Fe-2S ferredoxin-type" evidence="3">
    <location>
        <begin position="13"/>
        <end position="103"/>
    </location>
</feature>
<dbReference type="Gene3D" id="2.40.30.10">
    <property type="entry name" value="Translation factors"/>
    <property type="match status" value="1"/>
</dbReference>
<dbReference type="SUPFAM" id="SSF63380">
    <property type="entry name" value="Riboflavin synthase domain-like"/>
    <property type="match status" value="1"/>
</dbReference>
<dbReference type="SUPFAM" id="SSF52343">
    <property type="entry name" value="Ferredoxin reductase-like, C-terminal NADP-linked domain"/>
    <property type="match status" value="1"/>
</dbReference>
<comment type="cofactor">
    <cofactor evidence="1">
        <name>FAD</name>
        <dbReference type="ChEBI" id="CHEBI:57692"/>
    </cofactor>
</comment>
<dbReference type="CDD" id="cd00207">
    <property type="entry name" value="fer2"/>
    <property type="match status" value="1"/>
</dbReference>
<keyword evidence="2" id="KW-0001">2Fe-2S</keyword>
<name>A0A0C5J7I0_9PROT</name>
<dbReference type="HOGENOM" id="CLU_003827_7_0_4"/>
<dbReference type="PRINTS" id="PR00410">
    <property type="entry name" value="PHEHYDRXLASE"/>
</dbReference>
<dbReference type="Pfam" id="PF00111">
    <property type="entry name" value="Fer2"/>
    <property type="match status" value="1"/>
</dbReference>
<feature type="domain" description="FAD-binding FR-type" evidence="4">
    <location>
        <begin position="112"/>
        <end position="216"/>
    </location>
</feature>
<sequence length="357" mass="38680">MLSFFKKKPKGPATVRVQPLGVEVEVPQGQSMLQAVLEAGYDFPHSCKVGTCMSCRCRLISGKVNAIRDFSYVLSGEELRAGYILACQAKVPAGTQVVVEMEIDVDRPHHEVVTASGVIASQQALTHDIVELKIDLDPAGRAISYAAGQYASLRRAGLDRDREYSFATAPVVGGARQLTFFIRHVPGGAFTDWLFAEPRVGQPLEVSGPGGDFWLRPEDAPLVFIAGGSGLAPILCILEAALQEGSTRDVLFLFGARAQRDLYQLDAIARIAEQWKGTFKFVPVLSDEPSDSNWQGSRGLVTEYLVPAHVPGLGARHAYLCGPPRMIDAAMTQLYAAGIPEAHIHYDKFLDASSLQA</sequence>
<dbReference type="STRING" id="1565605.PG1C_04400"/>
<dbReference type="InterPro" id="IPR036010">
    <property type="entry name" value="2Fe-2S_ferredoxin-like_sf"/>
</dbReference>
<dbReference type="InterPro" id="IPR017938">
    <property type="entry name" value="Riboflavin_synthase-like_b-brl"/>
</dbReference>
<dbReference type="InterPro" id="IPR039261">
    <property type="entry name" value="FNR_nucleotide-bd"/>
</dbReference>
<dbReference type="Pfam" id="PF00175">
    <property type="entry name" value="NAD_binding_1"/>
    <property type="match status" value="1"/>
</dbReference>
<protein>
    <recommendedName>
        <fullName evidence="7">Oxidoreductase</fullName>
    </recommendedName>
</protein>
<keyword evidence="2" id="KW-0408">Iron</keyword>
<dbReference type="InterPro" id="IPR017927">
    <property type="entry name" value="FAD-bd_FR_type"/>
</dbReference>
<dbReference type="SUPFAM" id="SSF54292">
    <property type="entry name" value="2Fe-2S ferredoxin-like"/>
    <property type="match status" value="1"/>
</dbReference>
<dbReference type="InterPro" id="IPR001041">
    <property type="entry name" value="2Fe-2S_ferredoxin-type"/>
</dbReference>
<dbReference type="Gene3D" id="3.40.50.80">
    <property type="entry name" value="Nucleotide-binding domain of ferredoxin-NADP reductase (FNR) module"/>
    <property type="match status" value="1"/>
</dbReference>
<evidence type="ECO:0000259" key="3">
    <source>
        <dbReference type="PROSITE" id="PS51085"/>
    </source>
</evidence>
<dbReference type="PANTHER" id="PTHR47354">
    <property type="entry name" value="NADH OXIDOREDUCTASE HCR"/>
    <property type="match status" value="1"/>
</dbReference>
<dbReference type="KEGG" id="rbu:PG1C_04400"/>
<dbReference type="PROSITE" id="PS51384">
    <property type="entry name" value="FAD_FR"/>
    <property type="match status" value="1"/>
</dbReference>
<evidence type="ECO:0008006" key="7">
    <source>
        <dbReference type="Google" id="ProtNLM"/>
    </source>
</evidence>
<accession>A0A0C5J7I0</accession>
<dbReference type="Proteomes" id="UP000061603">
    <property type="component" value="Chromosome"/>
</dbReference>
<dbReference type="Gene3D" id="3.10.20.30">
    <property type="match status" value="1"/>
</dbReference>
<evidence type="ECO:0000313" key="6">
    <source>
        <dbReference type="Proteomes" id="UP000061603"/>
    </source>
</evidence>
<dbReference type="InterPro" id="IPR001433">
    <property type="entry name" value="OxRdtase_FAD/NAD-bd"/>
</dbReference>
<evidence type="ECO:0000256" key="1">
    <source>
        <dbReference type="ARBA" id="ARBA00001974"/>
    </source>
</evidence>
<keyword evidence="6" id="KW-1185">Reference proteome</keyword>
<dbReference type="GO" id="GO:0016491">
    <property type="term" value="F:oxidoreductase activity"/>
    <property type="evidence" value="ECO:0007669"/>
    <property type="project" value="InterPro"/>
</dbReference>
<keyword evidence="2" id="KW-0411">Iron-sulfur</keyword>
<dbReference type="PATRIC" id="fig|1565605.3.peg.925"/>
<gene>
    <name evidence="5" type="ORF">PG1C_04400</name>
</gene>
<dbReference type="PROSITE" id="PS51085">
    <property type="entry name" value="2FE2S_FER_2"/>
    <property type="match status" value="1"/>
</dbReference>
<dbReference type="AlphaFoldDB" id="A0A0C5J7I0"/>
<dbReference type="InterPro" id="IPR008333">
    <property type="entry name" value="Cbr1-like_FAD-bd_dom"/>
</dbReference>
<proteinExistence type="predicted"/>
<dbReference type="PANTHER" id="PTHR47354:SF5">
    <property type="entry name" value="PROTEIN RFBI"/>
    <property type="match status" value="1"/>
</dbReference>
<organism evidence="5 6">
    <name type="scientific">Rugosibacter aromaticivorans</name>
    <dbReference type="NCBI Taxonomy" id="1565605"/>
    <lineage>
        <taxon>Bacteria</taxon>
        <taxon>Pseudomonadati</taxon>
        <taxon>Pseudomonadota</taxon>
        <taxon>Betaproteobacteria</taxon>
        <taxon>Nitrosomonadales</taxon>
        <taxon>Sterolibacteriaceae</taxon>
        <taxon>Rugosibacter</taxon>
    </lineage>
</organism>
<dbReference type="Pfam" id="PF00970">
    <property type="entry name" value="FAD_binding_6"/>
    <property type="match status" value="1"/>
</dbReference>
<dbReference type="InterPro" id="IPR050415">
    <property type="entry name" value="MRET"/>
</dbReference>